<reference evidence="1 2" key="1">
    <citation type="submission" date="2023-03" db="EMBL/GenBank/DDBJ databases">
        <title>Genome insight into feeding habits of ladybird beetles.</title>
        <authorList>
            <person name="Li H.-S."/>
            <person name="Huang Y.-H."/>
            <person name="Pang H."/>
        </authorList>
    </citation>
    <scope>NUCLEOTIDE SEQUENCE [LARGE SCALE GENOMIC DNA]</scope>
    <source>
        <strain evidence="1">SYSU_2023b</strain>
        <tissue evidence="1">Whole body</tissue>
    </source>
</reference>
<organism evidence="1 2">
    <name type="scientific">Henosepilachna vigintioctopunctata</name>
    <dbReference type="NCBI Taxonomy" id="420089"/>
    <lineage>
        <taxon>Eukaryota</taxon>
        <taxon>Metazoa</taxon>
        <taxon>Ecdysozoa</taxon>
        <taxon>Arthropoda</taxon>
        <taxon>Hexapoda</taxon>
        <taxon>Insecta</taxon>
        <taxon>Pterygota</taxon>
        <taxon>Neoptera</taxon>
        <taxon>Endopterygota</taxon>
        <taxon>Coleoptera</taxon>
        <taxon>Polyphaga</taxon>
        <taxon>Cucujiformia</taxon>
        <taxon>Coccinelloidea</taxon>
        <taxon>Coccinellidae</taxon>
        <taxon>Epilachninae</taxon>
        <taxon>Epilachnini</taxon>
        <taxon>Henosepilachna</taxon>
    </lineage>
</organism>
<evidence type="ECO:0000313" key="1">
    <source>
        <dbReference type="EMBL" id="KAK9890904.1"/>
    </source>
</evidence>
<comment type="caution">
    <text evidence="1">The sequence shown here is derived from an EMBL/GenBank/DDBJ whole genome shotgun (WGS) entry which is preliminary data.</text>
</comment>
<dbReference type="EMBL" id="JARQZJ010000126">
    <property type="protein sequence ID" value="KAK9890904.1"/>
    <property type="molecule type" value="Genomic_DNA"/>
</dbReference>
<dbReference type="Proteomes" id="UP001431783">
    <property type="component" value="Unassembled WGS sequence"/>
</dbReference>
<evidence type="ECO:0000313" key="2">
    <source>
        <dbReference type="Proteomes" id="UP001431783"/>
    </source>
</evidence>
<sequence length="66" mass="7233">SARDKLAGTGRVISIVLITGRKHCNELDNLEVAFPSKGLSFTVRWLLLIPIINRFQLGASLDLNGN</sequence>
<keyword evidence="2" id="KW-1185">Reference proteome</keyword>
<proteinExistence type="predicted"/>
<name>A0AAW1VCM3_9CUCU</name>
<accession>A0AAW1VCM3</accession>
<gene>
    <name evidence="1" type="ORF">WA026_012246</name>
</gene>
<feature type="non-terminal residue" evidence="1">
    <location>
        <position position="1"/>
    </location>
</feature>
<protein>
    <submittedName>
        <fullName evidence="1">Uncharacterized protein</fullName>
    </submittedName>
</protein>
<dbReference type="AlphaFoldDB" id="A0AAW1VCM3"/>